<feature type="chain" id="PRO_5046181043" evidence="1">
    <location>
        <begin position="23"/>
        <end position="446"/>
    </location>
</feature>
<comment type="caution">
    <text evidence="2">The sequence shown here is derived from an EMBL/GenBank/DDBJ whole genome shotgun (WGS) entry which is preliminary data.</text>
</comment>
<organism evidence="2 3">
    <name type="scientific">Tsukamurella soli</name>
    <dbReference type="NCBI Taxonomy" id="644556"/>
    <lineage>
        <taxon>Bacteria</taxon>
        <taxon>Bacillati</taxon>
        <taxon>Actinomycetota</taxon>
        <taxon>Actinomycetes</taxon>
        <taxon>Mycobacteriales</taxon>
        <taxon>Tsukamurellaceae</taxon>
        <taxon>Tsukamurella</taxon>
    </lineage>
</organism>
<dbReference type="EMBL" id="BAABFR010000099">
    <property type="protein sequence ID" value="GAA4402536.1"/>
    <property type="molecule type" value="Genomic_DNA"/>
</dbReference>
<name>A0ABP8K9K5_9ACTN</name>
<dbReference type="RefSeq" id="WP_345000025.1">
    <property type="nucleotide sequence ID" value="NZ_BAABFR010000099.1"/>
</dbReference>
<keyword evidence="3" id="KW-1185">Reference proteome</keyword>
<gene>
    <name evidence="2" type="ORF">GCM10023147_43270</name>
</gene>
<evidence type="ECO:0000256" key="1">
    <source>
        <dbReference type="SAM" id="SignalP"/>
    </source>
</evidence>
<reference evidence="3" key="1">
    <citation type="journal article" date="2019" name="Int. J. Syst. Evol. Microbiol.">
        <title>The Global Catalogue of Microorganisms (GCM) 10K type strain sequencing project: providing services to taxonomists for standard genome sequencing and annotation.</title>
        <authorList>
            <consortium name="The Broad Institute Genomics Platform"/>
            <consortium name="The Broad Institute Genome Sequencing Center for Infectious Disease"/>
            <person name="Wu L."/>
            <person name="Ma J."/>
        </authorList>
    </citation>
    <scope>NUCLEOTIDE SEQUENCE [LARGE SCALE GENOMIC DNA]</scope>
    <source>
        <strain evidence="3">JCM 17688</strain>
    </source>
</reference>
<sequence>MRRFLPVASGLAGAAIAVGLIAAQTTVPMSPTDAIGLHLVVNSIANIPENLADIIGDLPANRLAGVDDMTEGLNVSGNWWQYQPGNVIGFDQGDLAKVHGLTHMLIPMPGVAEAIADQLSLLGEAEFPMTPGCTGIPGPCNSSTYWTPYFTVAPWTLLSGYRFGRVVNTIDSSVYIPWSNTIGRFDPFAVVQALWDALTGPPSGVESVPSRSDSAFAHRRLDQALSDALNPFVPGTYCLPCQAEVPGAPDSLSRVPLFGEWYTFLDLGQEFTPTDRPGHPDPTFPDGNVDALSVWTTAGQQRLWSDVMKSATDPAYSASQFTQARDLLRTEATNYGPWVTGAPTGIARAGTTVSREWMRLQSDVLSSLGPPSGSARDTATRLGVDSAAPDEIPPAVPPRSAAAVTSVARALQSVTAATGAPAATEARQHGFAAWWSRLTKVPIPIR</sequence>
<evidence type="ECO:0000313" key="2">
    <source>
        <dbReference type="EMBL" id="GAA4402536.1"/>
    </source>
</evidence>
<evidence type="ECO:0000313" key="3">
    <source>
        <dbReference type="Proteomes" id="UP001500635"/>
    </source>
</evidence>
<accession>A0ABP8K9K5</accession>
<feature type="signal peptide" evidence="1">
    <location>
        <begin position="1"/>
        <end position="22"/>
    </location>
</feature>
<keyword evidence="1" id="KW-0732">Signal</keyword>
<proteinExistence type="predicted"/>
<dbReference type="Proteomes" id="UP001500635">
    <property type="component" value="Unassembled WGS sequence"/>
</dbReference>
<protein>
    <submittedName>
        <fullName evidence="2">Uncharacterized protein</fullName>
    </submittedName>
</protein>